<dbReference type="GO" id="GO:0005634">
    <property type="term" value="C:nucleus"/>
    <property type="evidence" value="ECO:0007669"/>
    <property type="project" value="TreeGrafter"/>
</dbReference>
<dbReference type="GO" id="GO:0003723">
    <property type="term" value="F:RNA binding"/>
    <property type="evidence" value="ECO:0007669"/>
    <property type="project" value="InterPro"/>
</dbReference>
<dbReference type="SMART" id="SM00356">
    <property type="entry name" value="ZnF_C3H1"/>
    <property type="match status" value="1"/>
</dbReference>
<comment type="caution">
    <text evidence="7">The sequence shown here is derived from an EMBL/GenBank/DDBJ whole genome shotgun (WGS) entry which is preliminary data.</text>
</comment>
<keyword evidence="3 4" id="KW-0862">Zinc</keyword>
<evidence type="ECO:0000313" key="7">
    <source>
        <dbReference type="EMBL" id="CAF9920181.1"/>
    </source>
</evidence>
<feature type="compositionally biased region" description="Polar residues" evidence="5">
    <location>
        <begin position="53"/>
        <end position="70"/>
    </location>
</feature>
<keyword evidence="1 4" id="KW-0479">Metal-binding</keyword>
<dbReference type="GO" id="GO:0008270">
    <property type="term" value="F:zinc ion binding"/>
    <property type="evidence" value="ECO:0007669"/>
    <property type="project" value="UniProtKB-KW"/>
</dbReference>
<dbReference type="EMBL" id="CAJPDT010000024">
    <property type="protein sequence ID" value="CAF9920181.1"/>
    <property type="molecule type" value="Genomic_DNA"/>
</dbReference>
<dbReference type="GO" id="GO:0000492">
    <property type="term" value="P:box C/D snoRNP assembly"/>
    <property type="evidence" value="ECO:0007669"/>
    <property type="project" value="TreeGrafter"/>
</dbReference>
<dbReference type="Gene3D" id="4.10.1000.10">
    <property type="entry name" value="Zinc finger, CCCH-type"/>
    <property type="match status" value="1"/>
</dbReference>
<organism evidence="7 8">
    <name type="scientific">Imshaugia aleurites</name>
    <dbReference type="NCBI Taxonomy" id="172621"/>
    <lineage>
        <taxon>Eukaryota</taxon>
        <taxon>Fungi</taxon>
        <taxon>Dikarya</taxon>
        <taxon>Ascomycota</taxon>
        <taxon>Pezizomycotina</taxon>
        <taxon>Lecanoromycetes</taxon>
        <taxon>OSLEUM clade</taxon>
        <taxon>Lecanoromycetidae</taxon>
        <taxon>Lecanorales</taxon>
        <taxon>Lecanorineae</taxon>
        <taxon>Parmeliaceae</taxon>
        <taxon>Imshaugia</taxon>
    </lineage>
</organism>
<feature type="compositionally biased region" description="Acidic residues" evidence="5">
    <location>
        <begin position="242"/>
        <end position="252"/>
    </location>
</feature>
<feature type="region of interest" description="Disordered" evidence="5">
    <location>
        <begin position="53"/>
        <end position="72"/>
    </location>
</feature>
<dbReference type="InterPro" id="IPR000571">
    <property type="entry name" value="Znf_CCCH"/>
</dbReference>
<dbReference type="Proteomes" id="UP000664534">
    <property type="component" value="Unassembled WGS sequence"/>
</dbReference>
<feature type="compositionally biased region" description="Basic and acidic residues" evidence="5">
    <location>
        <begin position="303"/>
        <end position="350"/>
    </location>
</feature>
<dbReference type="PANTHER" id="PTHR13309">
    <property type="entry name" value="NUCLEAR FRAGILE X MENTAL RETARDATION PROTEIN INTERACTING PROTEIN 1"/>
    <property type="match status" value="1"/>
</dbReference>
<feature type="region of interest" description="Disordered" evidence="5">
    <location>
        <begin position="1"/>
        <end position="29"/>
    </location>
</feature>
<dbReference type="SUPFAM" id="SSF90229">
    <property type="entry name" value="CCCH zinc finger"/>
    <property type="match status" value="1"/>
</dbReference>
<keyword evidence="8" id="KW-1185">Reference proteome</keyword>
<evidence type="ECO:0000256" key="3">
    <source>
        <dbReference type="ARBA" id="ARBA00022833"/>
    </source>
</evidence>
<evidence type="ECO:0000256" key="1">
    <source>
        <dbReference type="ARBA" id="ARBA00022723"/>
    </source>
</evidence>
<name>A0A8H3FFY6_9LECA</name>
<accession>A0A8H3FFY6</accession>
<dbReference type="PROSITE" id="PS50103">
    <property type="entry name" value="ZF_C3H1"/>
    <property type="match status" value="1"/>
</dbReference>
<proteinExistence type="predicted"/>
<feature type="compositionally biased region" description="Low complexity" evidence="5">
    <location>
        <begin position="500"/>
        <end position="531"/>
    </location>
</feature>
<sequence>MGYNSQTNDHRRSGYPLPSYPPVQLPRYPINVHQGYGQQKPAFPAHAQAAYTANESGPPQNYHGQQQNSLHGYGPPLPTVQAPLPASLNNSSFQANAPAGPPVLMGPPIRIGFDAQRSGHQAQHYSQPTANGTNASRHGLSNGNDPSYRHSSPIRFPSGPHELPVPFPGHRGQNLKRGHGEAFGRLRNQNHRTPVAPAVPSFGSSLPLPVKPPALREDSRKPRKKKRKHNQLGLTPKAEEHEASEEEDDADEEARLAALAASAGQGPQFLQFNYRGRTSTLQSSSDITAWIEERKKRFPTKARAAEIAECKRQREEQQRATDQTRREAQEKHRIEVRERRKQKTEGEKPRNKAGIASEDAAVRSRRKVEKLRKRLEKEERRIAKAEAKVSKVKVESGPEVGRTDTSALGNENKKRKRSDSGGSGNTKIDDGVLVEPKLPEAASTVPDPLTPTSQPALADEERQPPRNTLDAEGAPGQVSPSTGQGGDGPPFPGTDRSIQGSSVSLCDSSSDSSSADSEDLTSSSGSSTGGESPDEAPDETSTNRKGPEKVAPPKRAKPKQICREFLHKGLCKRGDRCKYLHELPERGSRGAGSREVKRAEGRKERVGLYQRLVEQEKEQEDHQIMDAILHLGGKGLLEKGGQAVHGEGKAH</sequence>
<gene>
    <name evidence="7" type="ORF">IMSHALPRED_004839</name>
</gene>
<feature type="region of interest" description="Disordered" evidence="5">
    <location>
        <begin position="192"/>
        <end position="253"/>
    </location>
</feature>
<evidence type="ECO:0000256" key="5">
    <source>
        <dbReference type="SAM" id="MobiDB-lite"/>
    </source>
</evidence>
<feature type="compositionally biased region" description="Basic residues" evidence="5">
    <location>
        <begin position="221"/>
        <end position="230"/>
    </location>
</feature>
<feature type="compositionally biased region" description="Basic and acidic residues" evidence="5">
    <location>
        <begin position="375"/>
        <end position="396"/>
    </location>
</feature>
<dbReference type="OrthoDB" id="273070at2759"/>
<evidence type="ECO:0000256" key="2">
    <source>
        <dbReference type="ARBA" id="ARBA00022771"/>
    </source>
</evidence>
<feature type="domain" description="C3H1-type" evidence="6">
    <location>
        <begin position="556"/>
        <end position="584"/>
    </location>
</feature>
<dbReference type="PANTHER" id="PTHR13309:SF0">
    <property type="entry name" value="FMR1-INTERACTING PROTEIN NUFIP1"/>
    <property type="match status" value="1"/>
</dbReference>
<feature type="compositionally biased region" description="Basic residues" evidence="5">
    <location>
        <begin position="363"/>
        <end position="374"/>
    </location>
</feature>
<dbReference type="InterPro" id="IPR036855">
    <property type="entry name" value="Znf_CCCH_sf"/>
</dbReference>
<feature type="zinc finger region" description="C3H1-type" evidence="4">
    <location>
        <begin position="556"/>
        <end position="584"/>
    </location>
</feature>
<feature type="compositionally biased region" description="Polar residues" evidence="5">
    <location>
        <begin position="118"/>
        <end position="145"/>
    </location>
</feature>
<dbReference type="AlphaFoldDB" id="A0A8H3FFY6"/>
<dbReference type="InterPro" id="IPR019496">
    <property type="entry name" value="NUFIP1_cons_dom"/>
</dbReference>
<keyword evidence="2 4" id="KW-0863">Zinc-finger</keyword>
<feature type="region of interest" description="Disordered" evidence="5">
    <location>
        <begin position="302"/>
        <end position="560"/>
    </location>
</feature>
<dbReference type="Pfam" id="PF10453">
    <property type="entry name" value="NUFIP1"/>
    <property type="match status" value="1"/>
</dbReference>
<protein>
    <recommendedName>
        <fullName evidence="6">C3H1-type domain-containing protein</fullName>
    </recommendedName>
</protein>
<evidence type="ECO:0000313" key="8">
    <source>
        <dbReference type="Proteomes" id="UP000664534"/>
    </source>
</evidence>
<evidence type="ECO:0000256" key="4">
    <source>
        <dbReference type="PROSITE-ProRule" id="PRU00723"/>
    </source>
</evidence>
<reference evidence="7" key="1">
    <citation type="submission" date="2021-03" db="EMBL/GenBank/DDBJ databases">
        <authorList>
            <person name="Tagirdzhanova G."/>
        </authorList>
    </citation>
    <scope>NUCLEOTIDE SEQUENCE</scope>
</reference>
<dbReference type="InterPro" id="IPR039136">
    <property type="entry name" value="NUFIP1-like"/>
</dbReference>
<evidence type="ECO:0000259" key="6">
    <source>
        <dbReference type="PROSITE" id="PS50103"/>
    </source>
</evidence>
<dbReference type="Pfam" id="PF00642">
    <property type="entry name" value="zf-CCCH"/>
    <property type="match status" value="1"/>
</dbReference>
<feature type="region of interest" description="Disordered" evidence="5">
    <location>
        <begin position="117"/>
        <end position="163"/>
    </location>
</feature>